<dbReference type="AlphaFoldDB" id="F0F5Q2"/>
<protein>
    <submittedName>
        <fullName evidence="2">Uncharacterized protein</fullName>
    </submittedName>
</protein>
<dbReference type="Proteomes" id="UP000005697">
    <property type="component" value="Unassembled WGS sequence"/>
</dbReference>
<dbReference type="EMBL" id="AEWX01000013">
    <property type="protein sequence ID" value="EGC20671.1"/>
    <property type="molecule type" value="Genomic_DNA"/>
</dbReference>
<dbReference type="HOGENOM" id="CLU_2603088_0_0_10"/>
<comment type="caution">
    <text evidence="2">The sequence shown here is derived from an EMBL/GenBank/DDBJ whole genome shotgun (WGS) entry which is preliminary data.</text>
</comment>
<feature type="compositionally biased region" description="Basic residues" evidence="1">
    <location>
        <begin position="69"/>
        <end position="79"/>
    </location>
</feature>
<reference evidence="2 3" key="1">
    <citation type="submission" date="2011-01" db="EMBL/GenBank/DDBJ databases">
        <authorList>
            <person name="Muzny D."/>
            <person name="Qin X."/>
            <person name="Deng J."/>
            <person name="Jiang H."/>
            <person name="Liu Y."/>
            <person name="Qu J."/>
            <person name="Song X.-Z."/>
            <person name="Zhang L."/>
            <person name="Thornton R."/>
            <person name="Coyle M."/>
            <person name="Francisco L."/>
            <person name="Jackson L."/>
            <person name="Javaid M."/>
            <person name="Korchina V."/>
            <person name="Kovar C."/>
            <person name="Mata R."/>
            <person name="Mathew T."/>
            <person name="Ngo R."/>
            <person name="Nguyen L."/>
            <person name="Nguyen N."/>
            <person name="Okwuonu G."/>
            <person name="Ongeri F."/>
            <person name="Pham C."/>
            <person name="Simmons D."/>
            <person name="Wilczek-Boney K."/>
            <person name="Hale W."/>
            <person name="Jakkamsetti A."/>
            <person name="Pham P."/>
            <person name="Ruth R."/>
            <person name="San Lucas F."/>
            <person name="Warren J."/>
            <person name="Zhang J."/>
            <person name="Zhao Z."/>
            <person name="Zhou C."/>
            <person name="Zhu D."/>
            <person name="Lee S."/>
            <person name="Bess C."/>
            <person name="Blankenburg K."/>
            <person name="Forbes L."/>
            <person name="Fu Q."/>
            <person name="Gubbala S."/>
            <person name="Hirani K."/>
            <person name="Jayaseelan J.C."/>
            <person name="Lara F."/>
            <person name="Munidasa M."/>
            <person name="Palculict T."/>
            <person name="Patil S."/>
            <person name="Pu L.-L."/>
            <person name="Saada N."/>
            <person name="Tang L."/>
            <person name="Weissenberger G."/>
            <person name="Zhu Y."/>
            <person name="Hemphill L."/>
            <person name="Shang Y."/>
            <person name="Youmans B."/>
            <person name="Ayvaz T."/>
            <person name="Ross M."/>
            <person name="Santibanez J."/>
            <person name="Aqrawi P."/>
            <person name="Gross S."/>
            <person name="Joshi V."/>
            <person name="Fowler G."/>
            <person name="Nazareth L."/>
            <person name="Reid J."/>
            <person name="Worley K."/>
            <person name="Petrosino J."/>
            <person name="Highlander S."/>
            <person name="Gibbs R."/>
        </authorList>
    </citation>
    <scope>NUCLEOTIDE SEQUENCE [LARGE SCALE GENOMIC DNA]</scope>
    <source>
        <strain evidence="2 3">DSM 16608</strain>
    </source>
</reference>
<gene>
    <name evidence="2" type="ORF">HMPREF9141_0918</name>
</gene>
<evidence type="ECO:0000313" key="3">
    <source>
        <dbReference type="Proteomes" id="UP000005697"/>
    </source>
</evidence>
<keyword evidence="3" id="KW-1185">Reference proteome</keyword>
<evidence type="ECO:0000313" key="2">
    <source>
        <dbReference type="EMBL" id="EGC20671.1"/>
    </source>
</evidence>
<organism evidence="2 3">
    <name type="scientific">Prevotella multiformis DSM 16608</name>
    <dbReference type="NCBI Taxonomy" id="888743"/>
    <lineage>
        <taxon>Bacteria</taxon>
        <taxon>Pseudomonadati</taxon>
        <taxon>Bacteroidota</taxon>
        <taxon>Bacteroidia</taxon>
        <taxon>Bacteroidales</taxon>
        <taxon>Prevotellaceae</taxon>
        <taxon>Prevotella</taxon>
    </lineage>
</organism>
<evidence type="ECO:0000256" key="1">
    <source>
        <dbReference type="SAM" id="MobiDB-lite"/>
    </source>
</evidence>
<proteinExistence type="predicted"/>
<sequence>MRQNPVRFARCFFSSADAQDGIIRQRGRNVFPLVLQFFRGIYIIGLLPVARPDKIYQTTAGKAKPPGGMKKKKRDALSK</sequence>
<name>F0F5Q2_9BACT</name>
<feature type="region of interest" description="Disordered" evidence="1">
    <location>
        <begin position="58"/>
        <end position="79"/>
    </location>
</feature>
<accession>F0F5Q2</accession>